<accession>A0A224Y2G5</accession>
<sequence>MKITLLFIWLGIRGRPFIRNFFILFEISKKVDKKSVILIQFIVIGCVHCIYSTLGPAIFYKYIPFCLPIFIFRIIFINNISELVEYF</sequence>
<keyword evidence="1" id="KW-1133">Transmembrane helix</keyword>
<reference evidence="2" key="1">
    <citation type="journal article" date="2018" name="PLoS Negl. Trop. Dis.">
        <title>An insight into the salivary gland and fat body transcriptome of Panstrongylus lignarius (Hemiptera: Heteroptera), the main vector of Chagas disease in Peru.</title>
        <authorList>
            <person name="Nevoa J.C."/>
            <person name="Mendes M.T."/>
            <person name="da Silva M.V."/>
            <person name="Soares S.C."/>
            <person name="Oliveira C.J.F."/>
            <person name="Ribeiro J.M.C."/>
        </authorList>
    </citation>
    <scope>NUCLEOTIDE SEQUENCE</scope>
</reference>
<evidence type="ECO:0000313" key="2">
    <source>
        <dbReference type="EMBL" id="JAW15270.1"/>
    </source>
</evidence>
<keyword evidence="1" id="KW-0812">Transmembrane</keyword>
<name>A0A224Y2G5_9HEMI</name>
<feature type="transmembrane region" description="Helical" evidence="1">
    <location>
        <begin position="62"/>
        <end position="81"/>
    </location>
</feature>
<keyword evidence="1" id="KW-0472">Membrane</keyword>
<evidence type="ECO:0000256" key="1">
    <source>
        <dbReference type="SAM" id="Phobius"/>
    </source>
</evidence>
<proteinExistence type="predicted"/>
<protein>
    <submittedName>
        <fullName evidence="2">Uncharacterized protein</fullName>
    </submittedName>
</protein>
<feature type="transmembrane region" description="Helical" evidence="1">
    <location>
        <begin position="38"/>
        <end position="55"/>
    </location>
</feature>
<dbReference type="AlphaFoldDB" id="A0A224Y2G5"/>
<dbReference type="EMBL" id="GFTR01001156">
    <property type="protein sequence ID" value="JAW15270.1"/>
    <property type="molecule type" value="Transcribed_RNA"/>
</dbReference>
<organism evidence="2">
    <name type="scientific">Panstrongylus lignarius</name>
    <dbReference type="NCBI Taxonomy" id="156445"/>
    <lineage>
        <taxon>Eukaryota</taxon>
        <taxon>Metazoa</taxon>
        <taxon>Ecdysozoa</taxon>
        <taxon>Arthropoda</taxon>
        <taxon>Hexapoda</taxon>
        <taxon>Insecta</taxon>
        <taxon>Pterygota</taxon>
        <taxon>Neoptera</taxon>
        <taxon>Paraneoptera</taxon>
        <taxon>Hemiptera</taxon>
        <taxon>Heteroptera</taxon>
        <taxon>Panheteroptera</taxon>
        <taxon>Cimicomorpha</taxon>
        <taxon>Reduviidae</taxon>
        <taxon>Triatominae</taxon>
        <taxon>Panstrongylus</taxon>
    </lineage>
</organism>